<dbReference type="InterPro" id="IPR022564">
    <property type="entry name" value="DUF2678"/>
</dbReference>
<feature type="transmembrane region" description="Helical" evidence="1">
    <location>
        <begin position="32"/>
        <end position="50"/>
    </location>
</feature>
<dbReference type="PANTHER" id="PTHR28603:SF1">
    <property type="entry name" value="TRANSMEMBRANE PROTEIN 243"/>
    <property type="match status" value="1"/>
</dbReference>
<dbReference type="GeneTree" id="ENSGT00390000010221"/>
<dbReference type="Pfam" id="PF10856">
    <property type="entry name" value="DUF2678"/>
    <property type="match status" value="2"/>
</dbReference>
<proteinExistence type="predicted"/>
<accession>A0AAZ3RKI7</accession>
<name>A0AAZ3RKI7_ONCTS</name>
<keyword evidence="1" id="KW-0812">Transmembrane</keyword>
<dbReference type="Ensembl" id="ENSOTST00005125837.1">
    <property type="protein sequence ID" value="ENSOTSP00005141891.1"/>
    <property type="gene ID" value="ENSOTSG00005055816.1"/>
</dbReference>
<keyword evidence="1" id="KW-1133">Transmembrane helix</keyword>
<keyword evidence="3" id="KW-1185">Reference proteome</keyword>
<gene>
    <name evidence="2" type="primary">tmem243b</name>
</gene>
<evidence type="ECO:0000313" key="2">
    <source>
        <dbReference type="Ensembl" id="ENSOTSP00005141891.1"/>
    </source>
</evidence>
<evidence type="ECO:0000256" key="1">
    <source>
        <dbReference type="SAM" id="Phobius"/>
    </source>
</evidence>
<feature type="transmembrane region" description="Helical" evidence="1">
    <location>
        <begin position="136"/>
        <end position="155"/>
    </location>
</feature>
<protein>
    <submittedName>
        <fullName evidence="2">Transmembrane protein 243, mitochondrial b</fullName>
    </submittedName>
</protein>
<reference evidence="2" key="2">
    <citation type="submission" date="2025-08" db="UniProtKB">
        <authorList>
            <consortium name="Ensembl"/>
        </authorList>
    </citation>
    <scope>IDENTIFICATION</scope>
</reference>
<organism evidence="2 3">
    <name type="scientific">Oncorhynchus tshawytscha</name>
    <name type="common">Chinook salmon</name>
    <name type="synonym">Salmo tshawytscha</name>
    <dbReference type="NCBI Taxonomy" id="74940"/>
    <lineage>
        <taxon>Eukaryota</taxon>
        <taxon>Metazoa</taxon>
        <taxon>Chordata</taxon>
        <taxon>Craniata</taxon>
        <taxon>Vertebrata</taxon>
        <taxon>Euteleostomi</taxon>
        <taxon>Actinopterygii</taxon>
        <taxon>Neopterygii</taxon>
        <taxon>Teleostei</taxon>
        <taxon>Protacanthopterygii</taxon>
        <taxon>Salmoniformes</taxon>
        <taxon>Salmonidae</taxon>
        <taxon>Salmoninae</taxon>
        <taxon>Oncorhynchus</taxon>
    </lineage>
</organism>
<sequence length="162" mass="18218">MDDFTTNDFTTRTYGTSGLDNRLLFGETSARMTPFCVLLALLWTPLTNLQTSFNARQLSFRGLQLLLNDRAINLVVGGLTSLLVVVTVISSFLFPSLPPWPLNVFLAFCILLTCGSAMVLIVWYRQGDLDPKFRKLIYYMLASIMLLCLCANLYYHDVGRGT</sequence>
<dbReference type="AlphaFoldDB" id="A0AAZ3RKI7"/>
<evidence type="ECO:0000313" key="3">
    <source>
        <dbReference type="Proteomes" id="UP000694402"/>
    </source>
</evidence>
<feature type="transmembrane region" description="Helical" evidence="1">
    <location>
        <begin position="100"/>
        <end position="124"/>
    </location>
</feature>
<keyword evidence="1" id="KW-0472">Membrane</keyword>
<dbReference type="Proteomes" id="UP000694402">
    <property type="component" value="Unassembled WGS sequence"/>
</dbReference>
<reference evidence="3" key="1">
    <citation type="journal article" date="2018" name="PLoS ONE">
        <title>Chinook salmon (Oncorhynchus tshawytscha) genome and transcriptome.</title>
        <authorList>
            <person name="Christensen K.A."/>
            <person name="Leong J.S."/>
            <person name="Sakhrani D."/>
            <person name="Biagi C.A."/>
            <person name="Minkley D.R."/>
            <person name="Withler R.E."/>
            <person name="Rondeau E.B."/>
            <person name="Koop B.F."/>
            <person name="Devlin R.H."/>
        </authorList>
    </citation>
    <scope>NUCLEOTIDE SEQUENCE [LARGE SCALE GENOMIC DNA]</scope>
</reference>
<dbReference type="PANTHER" id="PTHR28603">
    <property type="entry name" value="TRANSMEMBRANE PROTEIN 243"/>
    <property type="match status" value="1"/>
</dbReference>
<reference evidence="2" key="3">
    <citation type="submission" date="2025-09" db="UniProtKB">
        <authorList>
            <consortium name="Ensembl"/>
        </authorList>
    </citation>
    <scope>IDENTIFICATION</scope>
</reference>
<feature type="transmembrane region" description="Helical" evidence="1">
    <location>
        <begin position="71"/>
        <end position="94"/>
    </location>
</feature>